<dbReference type="InterPro" id="IPR016181">
    <property type="entry name" value="Acyl_CoA_acyltransferase"/>
</dbReference>
<evidence type="ECO:0000259" key="1">
    <source>
        <dbReference type="PROSITE" id="PS51186"/>
    </source>
</evidence>
<accession>A0A382CI34</accession>
<feature type="domain" description="N-acetyltransferase" evidence="1">
    <location>
        <begin position="2"/>
        <end position="152"/>
    </location>
</feature>
<dbReference type="PROSITE" id="PS51186">
    <property type="entry name" value="GNAT"/>
    <property type="match status" value="2"/>
</dbReference>
<dbReference type="SUPFAM" id="SSF55729">
    <property type="entry name" value="Acyl-CoA N-acyltransferases (Nat)"/>
    <property type="match status" value="2"/>
</dbReference>
<dbReference type="AlphaFoldDB" id="A0A382CI34"/>
<reference evidence="2" key="1">
    <citation type="submission" date="2018-05" db="EMBL/GenBank/DDBJ databases">
        <authorList>
            <person name="Lanie J.A."/>
            <person name="Ng W.-L."/>
            <person name="Kazmierczak K.M."/>
            <person name="Andrzejewski T.M."/>
            <person name="Davidsen T.M."/>
            <person name="Wayne K.J."/>
            <person name="Tettelin H."/>
            <person name="Glass J.I."/>
            <person name="Rusch D."/>
            <person name="Podicherti R."/>
            <person name="Tsui H.-C.T."/>
            <person name="Winkler M.E."/>
        </authorList>
    </citation>
    <scope>NUCLEOTIDE SEQUENCE</scope>
</reference>
<dbReference type="GO" id="GO:0016747">
    <property type="term" value="F:acyltransferase activity, transferring groups other than amino-acyl groups"/>
    <property type="evidence" value="ECO:0007669"/>
    <property type="project" value="InterPro"/>
</dbReference>
<protein>
    <recommendedName>
        <fullName evidence="1">N-acetyltransferase domain-containing protein</fullName>
    </recommendedName>
</protein>
<dbReference type="EMBL" id="UINC01034615">
    <property type="protein sequence ID" value="SVB25735.1"/>
    <property type="molecule type" value="Genomic_DNA"/>
</dbReference>
<gene>
    <name evidence="2" type="ORF">METZ01_LOCUS178589</name>
</gene>
<organism evidence="2">
    <name type="scientific">marine metagenome</name>
    <dbReference type="NCBI Taxonomy" id="408172"/>
    <lineage>
        <taxon>unclassified sequences</taxon>
        <taxon>metagenomes</taxon>
        <taxon>ecological metagenomes</taxon>
    </lineage>
</organism>
<name>A0A382CI34_9ZZZZ</name>
<dbReference type="Pfam" id="PF00583">
    <property type="entry name" value="Acetyltransf_1"/>
    <property type="match status" value="2"/>
</dbReference>
<proteinExistence type="predicted"/>
<feature type="domain" description="N-acetyltransferase" evidence="1">
    <location>
        <begin position="170"/>
        <end position="299"/>
    </location>
</feature>
<dbReference type="InterPro" id="IPR000182">
    <property type="entry name" value="GNAT_dom"/>
</dbReference>
<dbReference type="Gene3D" id="3.40.630.30">
    <property type="match status" value="2"/>
</dbReference>
<sequence length="299" mass="34060">MAHYTELSLDHLEALADFCNANCEFHQGQFEPEIIKRRIFDDPDYRNEHGFLLFHKAEIIGCMIGVVRGEEGWIKLFGIDQDYRRKGFGNLMLAELEALFKSGGCSQIHVLNAAPYYLTPGLDVRYTDAFCFLHSNGYQLNNYVHNMSVDLRKNDFDFSQSEKLLSDLGMEIERLDQQDQSKYYQWVLDTWGEGWTAESCNGLKNNPVTTFVTLDKHKEIRGFASYDVTMFRGGFGPTGVSKELRGLGIGKALLLRCLLDMKQRGYPRCEIGWVGPISFYAHTVGARICATFVQGSKKL</sequence>
<dbReference type="CDD" id="cd04301">
    <property type="entry name" value="NAT_SF"/>
    <property type="match status" value="2"/>
</dbReference>
<evidence type="ECO:0000313" key="2">
    <source>
        <dbReference type="EMBL" id="SVB25735.1"/>
    </source>
</evidence>